<name>A0A1J5S0H4_9ZZZZ</name>
<feature type="transmembrane region" description="Helical" evidence="13">
    <location>
        <begin position="86"/>
        <end position="118"/>
    </location>
</feature>
<evidence type="ECO:0000256" key="4">
    <source>
        <dbReference type="ARBA" id="ARBA00022448"/>
    </source>
</evidence>
<keyword evidence="11" id="KW-1006">Bacterial flagellum protein export</keyword>
<dbReference type="Gene3D" id="3.40.1690.10">
    <property type="entry name" value="secretion proteins EscU"/>
    <property type="match status" value="1"/>
</dbReference>
<protein>
    <recommendedName>
        <fullName evidence="3">Flagellar biosynthetic protein FlhB</fullName>
    </recommendedName>
</protein>
<feature type="region of interest" description="Disordered" evidence="12">
    <location>
        <begin position="1"/>
        <end position="23"/>
    </location>
</feature>
<accession>A0A1J5S0H4</accession>
<evidence type="ECO:0000313" key="14">
    <source>
        <dbReference type="EMBL" id="OIQ93837.1"/>
    </source>
</evidence>
<evidence type="ECO:0000256" key="8">
    <source>
        <dbReference type="ARBA" id="ARBA00022927"/>
    </source>
</evidence>
<evidence type="ECO:0000256" key="1">
    <source>
        <dbReference type="ARBA" id="ARBA00004651"/>
    </source>
</evidence>
<evidence type="ECO:0000256" key="13">
    <source>
        <dbReference type="SAM" id="Phobius"/>
    </source>
</evidence>
<comment type="subcellular location">
    <subcellularLocation>
        <location evidence="1">Cell membrane</location>
        <topology evidence="1">Multi-pass membrane protein</topology>
    </subcellularLocation>
</comment>
<sequence length="362" mass="40654">MAEEDEDSKTEQPTSRRLGKAREEGNVLQSTEVKTLAMLVAMLVVVWLGLPFTVNHLKLFLSGILAHLGEVDDSTPQAMVLLGDDIVLHMVIALAVPLSIMLAFALLVSLGQTGLLFLPQKLLPDFSKINPLAGLKRIFSINAVLDLVKSVLKMAIVGTGSYFLLQPHLHELELLMTMDLSTMVLYLHHILVKLVVAVVMMMMVIAAADWFYQRFTYMKKLRMSRQELKDEHKDSEGDPMIKARLRSLRIARARRRMMAAVPKADVIVTNPTHYACALKYDMDSMGAPVLLAKGIDAVAFRIRDLAEEHEIPIVENPPLARALYASVDLDQEIPPEHYKAVAEVISYVMRLKEKHRGPFNRR</sequence>
<dbReference type="InterPro" id="IPR029025">
    <property type="entry name" value="T3SS_substrate_exporter_C"/>
</dbReference>
<dbReference type="Pfam" id="PF01312">
    <property type="entry name" value="Bac_export_2"/>
    <property type="match status" value="1"/>
</dbReference>
<keyword evidence="5" id="KW-1003">Cell membrane</keyword>
<keyword evidence="8" id="KW-0653">Protein transport</keyword>
<dbReference type="InterPro" id="IPR006136">
    <property type="entry name" value="FlhB"/>
</dbReference>
<keyword evidence="10 13" id="KW-0472">Membrane</keyword>
<dbReference type="FunFam" id="3.40.1690.10:FF:000001">
    <property type="entry name" value="Flagellar biosynthetic protein FlhB"/>
    <property type="match status" value="1"/>
</dbReference>
<keyword evidence="14" id="KW-0966">Cell projection</keyword>
<comment type="caution">
    <text evidence="14">The sequence shown here is derived from an EMBL/GenBank/DDBJ whole genome shotgun (WGS) entry which is preliminary data.</text>
</comment>
<keyword evidence="14" id="KW-0969">Cilium</keyword>
<dbReference type="PRINTS" id="PR00950">
    <property type="entry name" value="TYPE3IMSPROT"/>
</dbReference>
<dbReference type="EMBL" id="MLJW01000199">
    <property type="protein sequence ID" value="OIQ93837.1"/>
    <property type="molecule type" value="Genomic_DNA"/>
</dbReference>
<proteinExistence type="inferred from homology"/>
<evidence type="ECO:0000256" key="11">
    <source>
        <dbReference type="ARBA" id="ARBA00023225"/>
    </source>
</evidence>
<evidence type="ECO:0000256" key="5">
    <source>
        <dbReference type="ARBA" id="ARBA00022475"/>
    </source>
</evidence>
<keyword evidence="14" id="KW-0282">Flagellum</keyword>
<reference evidence="14" key="1">
    <citation type="submission" date="2016-10" db="EMBL/GenBank/DDBJ databases">
        <title>Sequence of Gallionella enrichment culture.</title>
        <authorList>
            <person name="Poehlein A."/>
            <person name="Muehling M."/>
            <person name="Daniel R."/>
        </authorList>
    </citation>
    <scope>NUCLEOTIDE SEQUENCE</scope>
</reference>
<dbReference type="InterPro" id="IPR006135">
    <property type="entry name" value="T3SS_substrate_exporter"/>
</dbReference>
<keyword evidence="4" id="KW-0813">Transport</keyword>
<gene>
    <name evidence="14" type="primary">flhB_12</name>
    <name evidence="14" type="ORF">GALL_242200</name>
</gene>
<evidence type="ECO:0000256" key="7">
    <source>
        <dbReference type="ARBA" id="ARBA00022795"/>
    </source>
</evidence>
<keyword evidence="7" id="KW-1005">Bacterial flagellum biogenesis</keyword>
<keyword evidence="6 13" id="KW-0812">Transmembrane</keyword>
<evidence type="ECO:0000256" key="10">
    <source>
        <dbReference type="ARBA" id="ARBA00023136"/>
    </source>
</evidence>
<evidence type="ECO:0000256" key="6">
    <source>
        <dbReference type="ARBA" id="ARBA00022692"/>
    </source>
</evidence>
<evidence type="ECO:0000256" key="2">
    <source>
        <dbReference type="ARBA" id="ARBA00010690"/>
    </source>
</evidence>
<dbReference type="SUPFAM" id="SSF160544">
    <property type="entry name" value="EscU C-terminal domain-like"/>
    <property type="match status" value="1"/>
</dbReference>
<dbReference type="PANTHER" id="PTHR30531:SF12">
    <property type="entry name" value="FLAGELLAR BIOSYNTHETIC PROTEIN FLHB"/>
    <property type="match status" value="1"/>
</dbReference>
<feature type="transmembrane region" description="Helical" evidence="13">
    <location>
        <begin position="185"/>
        <end position="212"/>
    </location>
</feature>
<evidence type="ECO:0000256" key="9">
    <source>
        <dbReference type="ARBA" id="ARBA00022989"/>
    </source>
</evidence>
<dbReference type="AlphaFoldDB" id="A0A1J5S0H4"/>
<dbReference type="NCBIfam" id="TIGR00328">
    <property type="entry name" value="flhB"/>
    <property type="match status" value="1"/>
</dbReference>
<keyword evidence="9 13" id="KW-1133">Transmembrane helix</keyword>
<organism evidence="14">
    <name type="scientific">mine drainage metagenome</name>
    <dbReference type="NCBI Taxonomy" id="410659"/>
    <lineage>
        <taxon>unclassified sequences</taxon>
        <taxon>metagenomes</taxon>
        <taxon>ecological metagenomes</taxon>
    </lineage>
</organism>
<comment type="similarity">
    <text evidence="2">Belongs to the type III secretion exporter family.</text>
</comment>
<dbReference type="Gene3D" id="6.10.250.2080">
    <property type="match status" value="1"/>
</dbReference>
<evidence type="ECO:0000256" key="3">
    <source>
        <dbReference type="ARBA" id="ARBA00021622"/>
    </source>
</evidence>
<dbReference type="GO" id="GO:0005886">
    <property type="term" value="C:plasma membrane"/>
    <property type="evidence" value="ECO:0007669"/>
    <property type="project" value="UniProtKB-SubCell"/>
</dbReference>
<dbReference type="GO" id="GO:0009306">
    <property type="term" value="P:protein secretion"/>
    <property type="evidence" value="ECO:0007669"/>
    <property type="project" value="InterPro"/>
</dbReference>
<dbReference type="PANTHER" id="PTHR30531">
    <property type="entry name" value="FLAGELLAR BIOSYNTHETIC PROTEIN FLHB"/>
    <property type="match status" value="1"/>
</dbReference>
<evidence type="ECO:0000256" key="12">
    <source>
        <dbReference type="SAM" id="MobiDB-lite"/>
    </source>
</evidence>
<dbReference type="GO" id="GO:0044780">
    <property type="term" value="P:bacterial-type flagellum assembly"/>
    <property type="evidence" value="ECO:0007669"/>
    <property type="project" value="InterPro"/>
</dbReference>